<sequence>MATVSYPRALAMAALQAALSGTWIAAGELSPARRRLTRFGAAALVSGVGYVISQPSRSSDTPASPPDAQVDLRLIAPGSANALGIAAPDLTGSADATHPAADPAPADEAAGNTDASRASHGLLDASDLLGIGDKIEIPYDKRRAAMGAAVVALSVGAMVGRRRLEKRWLAGLTRSGHPHPTRALAVRIAAIEFAAQLVLQFAEQRRPRH</sequence>
<accession>A0A4R6JPM4</accession>
<reference evidence="2 3" key="1">
    <citation type="submission" date="2019-03" db="EMBL/GenBank/DDBJ databases">
        <title>Sequencing the genomes of 1000 actinobacteria strains.</title>
        <authorList>
            <person name="Klenk H.-P."/>
        </authorList>
    </citation>
    <scope>NUCLEOTIDE SEQUENCE [LARGE SCALE GENOMIC DNA]</scope>
    <source>
        <strain evidence="2 3">DSM 43805</strain>
    </source>
</reference>
<evidence type="ECO:0000256" key="1">
    <source>
        <dbReference type="SAM" id="MobiDB-lite"/>
    </source>
</evidence>
<dbReference type="EMBL" id="SNWR01000001">
    <property type="protein sequence ID" value="TDO37887.1"/>
    <property type="molecule type" value="Genomic_DNA"/>
</dbReference>
<proteinExistence type="predicted"/>
<dbReference type="Proteomes" id="UP000294901">
    <property type="component" value="Unassembled WGS sequence"/>
</dbReference>
<organism evidence="2 3">
    <name type="scientific">Paractinoplanes brasiliensis</name>
    <dbReference type="NCBI Taxonomy" id="52695"/>
    <lineage>
        <taxon>Bacteria</taxon>
        <taxon>Bacillati</taxon>
        <taxon>Actinomycetota</taxon>
        <taxon>Actinomycetes</taxon>
        <taxon>Micromonosporales</taxon>
        <taxon>Micromonosporaceae</taxon>
        <taxon>Paractinoplanes</taxon>
    </lineage>
</organism>
<evidence type="ECO:0000313" key="2">
    <source>
        <dbReference type="EMBL" id="TDO37887.1"/>
    </source>
</evidence>
<protein>
    <submittedName>
        <fullName evidence="2">Uncharacterized protein</fullName>
    </submittedName>
</protein>
<dbReference type="RefSeq" id="WP_133872447.1">
    <property type="nucleotide sequence ID" value="NZ_BOMD01000110.1"/>
</dbReference>
<name>A0A4R6JPM4_9ACTN</name>
<keyword evidence="3" id="KW-1185">Reference proteome</keyword>
<gene>
    <name evidence="2" type="ORF">C8E87_1523</name>
</gene>
<evidence type="ECO:0000313" key="3">
    <source>
        <dbReference type="Proteomes" id="UP000294901"/>
    </source>
</evidence>
<comment type="caution">
    <text evidence="2">The sequence shown here is derived from an EMBL/GenBank/DDBJ whole genome shotgun (WGS) entry which is preliminary data.</text>
</comment>
<feature type="compositionally biased region" description="Low complexity" evidence="1">
    <location>
        <begin position="94"/>
        <end position="110"/>
    </location>
</feature>
<dbReference type="OrthoDB" id="3296992at2"/>
<dbReference type="AlphaFoldDB" id="A0A4R6JPM4"/>
<feature type="region of interest" description="Disordered" evidence="1">
    <location>
        <begin position="91"/>
        <end position="116"/>
    </location>
</feature>